<gene>
    <name evidence="2" type="ORF">X975_17291</name>
</gene>
<name>A0A087TUS7_STEMI</name>
<dbReference type="OMA" id="PHHERAY"/>
<reference evidence="2 3" key="1">
    <citation type="submission" date="2013-11" db="EMBL/GenBank/DDBJ databases">
        <title>Genome sequencing of Stegodyphus mimosarum.</title>
        <authorList>
            <person name="Bechsgaard J."/>
        </authorList>
    </citation>
    <scope>NUCLEOTIDE SEQUENCE [LARGE SCALE GENOMIC DNA]</scope>
</reference>
<dbReference type="EMBL" id="KK116824">
    <property type="protein sequence ID" value="KFM68866.1"/>
    <property type="molecule type" value="Genomic_DNA"/>
</dbReference>
<feature type="region of interest" description="Disordered" evidence="1">
    <location>
        <begin position="131"/>
        <end position="152"/>
    </location>
</feature>
<sequence>MSSTTLREMLVKQEHRSVNYCYVCSGPRAEYTVFSKPYADRPFFPFLDHHQPPEGAENMRPDGRVLTCLVCYNFLMQQWDAYEKNKTPHSKRIYWLKRLDSGPFAGMDLNLQQDYESLFESSSTSVDVECRSNKKQSRSHHPTSLDSVKSKLSERTESLYSNSFNIPASSNELNTTASNILDLSMPARTPSQPPATSSPVTSGEVCYICGLESKFIINVFAKPIPNCPYFPSLMMHPKPANAKPMDNSGKVSACDLCHKSLIQQWDSYQRQNVPHHERAYQCKTLTSSVKQEIRMKDKLFVCYTCGMITQLSAQRFINAYPEKEGDPFFSFLLNVNPHPGANKLVGGKASVCSLCYKTLFRQLRVYELSDTPEEKRKYKIVNESASDSSSMLR</sequence>
<organism evidence="2 3">
    <name type="scientific">Stegodyphus mimosarum</name>
    <name type="common">African social velvet spider</name>
    <dbReference type="NCBI Taxonomy" id="407821"/>
    <lineage>
        <taxon>Eukaryota</taxon>
        <taxon>Metazoa</taxon>
        <taxon>Ecdysozoa</taxon>
        <taxon>Arthropoda</taxon>
        <taxon>Chelicerata</taxon>
        <taxon>Arachnida</taxon>
        <taxon>Araneae</taxon>
        <taxon>Araneomorphae</taxon>
        <taxon>Entelegynae</taxon>
        <taxon>Eresoidea</taxon>
        <taxon>Eresidae</taxon>
        <taxon>Stegodyphus</taxon>
    </lineage>
</organism>
<evidence type="ECO:0000256" key="1">
    <source>
        <dbReference type="SAM" id="MobiDB-lite"/>
    </source>
</evidence>
<evidence type="ECO:0000313" key="3">
    <source>
        <dbReference type="Proteomes" id="UP000054359"/>
    </source>
</evidence>
<dbReference type="AlphaFoldDB" id="A0A087TUS7"/>
<dbReference type="PANTHER" id="PTHR40240:SF1">
    <property type="entry name" value="PLEXUS, ISOFORM A"/>
    <property type="match status" value="1"/>
</dbReference>
<evidence type="ECO:0000313" key="2">
    <source>
        <dbReference type="EMBL" id="KFM68866.1"/>
    </source>
</evidence>
<dbReference type="PANTHER" id="PTHR40240">
    <property type="entry name" value="PLEXUS, ISOFORM A"/>
    <property type="match status" value="1"/>
</dbReference>
<dbReference type="Proteomes" id="UP000054359">
    <property type="component" value="Unassembled WGS sequence"/>
</dbReference>
<feature type="non-terminal residue" evidence="2">
    <location>
        <position position="393"/>
    </location>
</feature>
<accession>A0A087TUS7</accession>
<protein>
    <submittedName>
        <fullName evidence="2">Uncharacterized protein</fullName>
    </submittedName>
</protein>
<dbReference type="STRING" id="407821.A0A087TUS7"/>
<keyword evidence="3" id="KW-1185">Reference proteome</keyword>
<proteinExistence type="predicted"/>
<dbReference type="OrthoDB" id="8744624at2759"/>